<accession>A0A7D8UTB1</accession>
<comment type="caution">
    <text evidence="2">The sequence shown here is derived from an EMBL/GenBank/DDBJ whole genome shotgun (WGS) entry which is preliminary data.</text>
</comment>
<name>A0A7D8UTB1_9HELO</name>
<evidence type="ECO:0000313" key="2">
    <source>
        <dbReference type="EMBL" id="TVY54921.1"/>
    </source>
</evidence>
<feature type="compositionally biased region" description="Acidic residues" evidence="1">
    <location>
        <begin position="12"/>
        <end position="24"/>
    </location>
</feature>
<dbReference type="Proteomes" id="UP000481288">
    <property type="component" value="Unassembled WGS sequence"/>
</dbReference>
<reference evidence="2 3" key="1">
    <citation type="submission" date="2018-05" db="EMBL/GenBank/DDBJ databases">
        <title>Whole genome sequencing for identification of molecular markers to develop diagnostic detection tools for the regulated plant pathogen Lachnellula willkommii.</title>
        <authorList>
            <person name="Giroux E."/>
            <person name="Bilodeau G."/>
        </authorList>
    </citation>
    <scope>NUCLEOTIDE SEQUENCE [LARGE SCALE GENOMIC DNA]</scope>
    <source>
        <strain evidence="2 3">CBS 625.97</strain>
    </source>
</reference>
<proteinExistence type="predicted"/>
<dbReference type="AlphaFoldDB" id="A0A7D8UTB1"/>
<protein>
    <submittedName>
        <fullName evidence="2">Uncharacterized protein</fullName>
    </submittedName>
</protein>
<sequence>MSMPTTTGYQPEAEDEWEDVEGGESAENGPADAGEDAEEAEASKVELPEVPTGEPTGDGPATKKQKPNSDEKS</sequence>
<dbReference type="EMBL" id="QGMG01000292">
    <property type="protein sequence ID" value="TVY54921.1"/>
    <property type="molecule type" value="Genomic_DNA"/>
</dbReference>
<gene>
    <name evidence="2" type="ORF">LCER1_G002276</name>
</gene>
<evidence type="ECO:0000313" key="3">
    <source>
        <dbReference type="Proteomes" id="UP000481288"/>
    </source>
</evidence>
<evidence type="ECO:0000256" key="1">
    <source>
        <dbReference type="SAM" id="MobiDB-lite"/>
    </source>
</evidence>
<organism evidence="2 3">
    <name type="scientific">Lachnellula cervina</name>
    <dbReference type="NCBI Taxonomy" id="1316786"/>
    <lineage>
        <taxon>Eukaryota</taxon>
        <taxon>Fungi</taxon>
        <taxon>Dikarya</taxon>
        <taxon>Ascomycota</taxon>
        <taxon>Pezizomycotina</taxon>
        <taxon>Leotiomycetes</taxon>
        <taxon>Helotiales</taxon>
        <taxon>Lachnaceae</taxon>
        <taxon>Lachnellula</taxon>
    </lineage>
</organism>
<keyword evidence="3" id="KW-1185">Reference proteome</keyword>
<feature type="region of interest" description="Disordered" evidence="1">
    <location>
        <begin position="1"/>
        <end position="73"/>
    </location>
</feature>